<feature type="region of interest" description="Disordered" evidence="5">
    <location>
        <begin position="1"/>
        <end position="62"/>
    </location>
</feature>
<dbReference type="GO" id="GO:0015833">
    <property type="term" value="P:peptide transport"/>
    <property type="evidence" value="ECO:0007669"/>
    <property type="project" value="TreeGrafter"/>
</dbReference>
<comment type="similarity">
    <text evidence="2">Belongs to the bacterial solute-binding protein 5 family.</text>
</comment>
<feature type="compositionally biased region" description="Low complexity" evidence="5">
    <location>
        <begin position="15"/>
        <end position="31"/>
    </location>
</feature>
<dbReference type="InterPro" id="IPR000914">
    <property type="entry name" value="SBP_5_dom"/>
</dbReference>
<dbReference type="Proteomes" id="UP000562984">
    <property type="component" value="Unassembled WGS sequence"/>
</dbReference>
<name>A0A849AC41_9ACTN</name>
<keyword evidence="3" id="KW-0813">Transport</keyword>
<evidence type="ECO:0000313" key="7">
    <source>
        <dbReference type="EMBL" id="NNG36721.1"/>
    </source>
</evidence>
<dbReference type="Gene3D" id="3.10.105.10">
    <property type="entry name" value="Dipeptide-binding Protein, Domain 3"/>
    <property type="match status" value="1"/>
</dbReference>
<dbReference type="RefSeq" id="WP_171200427.1">
    <property type="nucleotide sequence ID" value="NZ_JABEND010000008.1"/>
</dbReference>
<dbReference type="GO" id="GO:0030313">
    <property type="term" value="C:cell envelope"/>
    <property type="evidence" value="ECO:0007669"/>
    <property type="project" value="UniProtKB-SubCell"/>
</dbReference>
<feature type="domain" description="Solute-binding protein family 5" evidence="6">
    <location>
        <begin position="183"/>
        <end position="530"/>
    </location>
</feature>
<sequence>MKPVIDAAPHGQGGASFSDDALSDDALSHGAQCHGAQSHGARSDRSHRSHNAIAPHRVSSRRRARLATAALATVALVVAGCGGSRNARSSTAENNAAGAGAGAGAAPAGGSAAGSAAAGSSGAAGGTQAASMGITGTPVPGDTLTVGAQAPATSVNPATVDTAFVQYTYTAYDSLTFRDSDGKITPMLAESWKYTDDKNTGFELKLRKGLTFSNGEKLDAAAVKGSLEYAKGAGGGNGVLLSSVTSITTPDPQTVQLKLSTPNPMLPEILSQSYGIGQIIAPEAVKNPKLLTVQSTSYGIGPYILDPKNTVAGDHYSYNANPDYYAKDARQHYKKIVIKVIKEPAAAINALTTKQIDVLPGDPSQLPQATKSKMQIVALPFVWVGFNLLDRDGMVSKPLGNVKVRRAMNFAVDRDTITKALLGEYGTPTSTITVPGGGGWSQQAADYYSYNVDKAKQLLSEAGYPTGFDLTCAVVPFAGQDTAGKAIAGQLKNIGINVTFKTLSDAQSYVTAMNDKKTPCAVVGYGAQPMWLMGQGLFLPTATVFNGFKTNAPDLVKLYNQAAAASGQERTTLNQQMQMYLVENAWFLPAVFSPVFYFAQPDIGGLKVSASAPTASLLDLYNTK</sequence>
<comment type="subcellular location">
    <subcellularLocation>
        <location evidence="1">Cell envelope</location>
    </subcellularLocation>
</comment>
<dbReference type="Pfam" id="PF00496">
    <property type="entry name" value="SBP_bac_5"/>
    <property type="match status" value="1"/>
</dbReference>
<dbReference type="GO" id="GO:1904680">
    <property type="term" value="F:peptide transmembrane transporter activity"/>
    <property type="evidence" value="ECO:0007669"/>
    <property type="project" value="TreeGrafter"/>
</dbReference>
<keyword evidence="8" id="KW-1185">Reference proteome</keyword>
<dbReference type="InterPro" id="IPR039424">
    <property type="entry name" value="SBP_5"/>
</dbReference>
<protein>
    <recommendedName>
        <fullName evidence="6">Solute-binding protein family 5 domain-containing protein</fullName>
    </recommendedName>
</protein>
<dbReference type="Gene3D" id="3.40.190.10">
    <property type="entry name" value="Periplasmic binding protein-like II"/>
    <property type="match status" value="1"/>
</dbReference>
<accession>A0A849AC41</accession>
<dbReference type="PANTHER" id="PTHR30290:SF10">
    <property type="entry name" value="PERIPLASMIC OLIGOPEPTIDE-BINDING PROTEIN-RELATED"/>
    <property type="match status" value="1"/>
</dbReference>
<dbReference type="AlphaFoldDB" id="A0A849AC41"/>
<evidence type="ECO:0000313" key="8">
    <source>
        <dbReference type="Proteomes" id="UP000562984"/>
    </source>
</evidence>
<evidence type="ECO:0000259" key="6">
    <source>
        <dbReference type="Pfam" id="PF00496"/>
    </source>
</evidence>
<feature type="region of interest" description="Disordered" evidence="5">
    <location>
        <begin position="85"/>
        <end position="136"/>
    </location>
</feature>
<evidence type="ECO:0000256" key="3">
    <source>
        <dbReference type="ARBA" id="ARBA00022448"/>
    </source>
</evidence>
<organism evidence="7 8">
    <name type="scientific">Nakamurella aerolata</name>
    <dbReference type="NCBI Taxonomy" id="1656892"/>
    <lineage>
        <taxon>Bacteria</taxon>
        <taxon>Bacillati</taxon>
        <taxon>Actinomycetota</taxon>
        <taxon>Actinomycetes</taxon>
        <taxon>Nakamurellales</taxon>
        <taxon>Nakamurellaceae</taxon>
        <taxon>Nakamurella</taxon>
    </lineage>
</organism>
<dbReference type="PANTHER" id="PTHR30290">
    <property type="entry name" value="PERIPLASMIC BINDING COMPONENT OF ABC TRANSPORTER"/>
    <property type="match status" value="1"/>
</dbReference>
<keyword evidence="4" id="KW-0732">Signal</keyword>
<comment type="caution">
    <text evidence="7">The sequence shown here is derived from an EMBL/GenBank/DDBJ whole genome shotgun (WGS) entry which is preliminary data.</text>
</comment>
<evidence type="ECO:0000256" key="2">
    <source>
        <dbReference type="ARBA" id="ARBA00005695"/>
    </source>
</evidence>
<dbReference type="EMBL" id="JABEND010000008">
    <property type="protein sequence ID" value="NNG36721.1"/>
    <property type="molecule type" value="Genomic_DNA"/>
</dbReference>
<evidence type="ECO:0000256" key="4">
    <source>
        <dbReference type="ARBA" id="ARBA00022729"/>
    </source>
</evidence>
<reference evidence="7 8" key="1">
    <citation type="submission" date="2020-05" db="EMBL/GenBank/DDBJ databases">
        <title>Nakamurella sp. DB0629 isolated from air conditioner.</title>
        <authorList>
            <person name="Kim D.H."/>
            <person name="Kim D.-U."/>
        </authorList>
    </citation>
    <scope>NUCLEOTIDE SEQUENCE [LARGE SCALE GENOMIC DNA]</scope>
    <source>
        <strain evidence="7 8">DB0629</strain>
    </source>
</reference>
<dbReference type="SUPFAM" id="SSF53850">
    <property type="entry name" value="Periplasmic binding protein-like II"/>
    <property type="match status" value="1"/>
</dbReference>
<gene>
    <name evidence="7" type="ORF">HKD39_13565</name>
</gene>
<evidence type="ECO:0000256" key="5">
    <source>
        <dbReference type="SAM" id="MobiDB-lite"/>
    </source>
</evidence>
<proteinExistence type="inferred from homology"/>
<feature type="compositionally biased region" description="Low complexity" evidence="5">
    <location>
        <begin position="104"/>
        <end position="131"/>
    </location>
</feature>
<evidence type="ECO:0000256" key="1">
    <source>
        <dbReference type="ARBA" id="ARBA00004196"/>
    </source>
</evidence>